<dbReference type="RefSeq" id="WP_002563015.1">
    <property type="nucleotide sequence ID" value="NZ_KB822533.1"/>
</dbReference>
<feature type="domain" description="Bro-N" evidence="1">
    <location>
        <begin position="3"/>
        <end position="108"/>
    </location>
</feature>
<evidence type="ECO:0000313" key="2">
    <source>
        <dbReference type="EMBL" id="EMZ42682.1"/>
    </source>
</evidence>
<dbReference type="PANTHER" id="PTHR36180">
    <property type="entry name" value="DNA-BINDING PROTEIN-RELATED-RELATED"/>
    <property type="match status" value="1"/>
</dbReference>
<dbReference type="Proteomes" id="UP000012651">
    <property type="component" value="Unassembled WGS sequence"/>
</dbReference>
<dbReference type="PATRIC" id="fig|997872.3.peg.233"/>
<reference evidence="2 3" key="1">
    <citation type="submission" date="2013-03" db="EMBL/GenBank/DDBJ databases">
        <title>The Genome Sequence of Atopobium minutum 10063974.</title>
        <authorList>
            <consortium name="The Broad Institute Genome Sequencing Platform"/>
            <person name="Earl A."/>
            <person name="Ward D."/>
            <person name="Feldgarden M."/>
            <person name="Gevers D."/>
            <person name="Lambert T."/>
            <person name="Marvaud J.-C."/>
            <person name="Courvalin P."/>
            <person name="Walker B."/>
            <person name="Young S.K."/>
            <person name="Zeng Q."/>
            <person name="Gargeya S."/>
            <person name="Fitzgerald M."/>
            <person name="Haas B."/>
            <person name="Abouelleil A."/>
            <person name="Alvarado L."/>
            <person name="Arachchi H.M."/>
            <person name="Berlin A.M."/>
            <person name="Chapman S.B."/>
            <person name="Dewar J."/>
            <person name="Goldberg J."/>
            <person name="Griggs A."/>
            <person name="Gujja S."/>
            <person name="Hansen M."/>
            <person name="Howarth C."/>
            <person name="Imamovic A."/>
            <person name="Larimer J."/>
            <person name="McCowan C."/>
            <person name="Murphy C."/>
            <person name="Neiman D."/>
            <person name="Pearson M."/>
            <person name="Priest M."/>
            <person name="Roberts A."/>
            <person name="Saif S."/>
            <person name="Shea T."/>
            <person name="Sisk P."/>
            <person name="Sykes S."/>
            <person name="Wortman J."/>
            <person name="Nusbaum C."/>
            <person name="Birren B."/>
        </authorList>
    </citation>
    <scope>NUCLEOTIDE SEQUENCE [LARGE SCALE GENOMIC DNA]</scope>
    <source>
        <strain evidence="2 3">10063974</strain>
    </source>
</reference>
<dbReference type="PROSITE" id="PS51750">
    <property type="entry name" value="BRO_N"/>
    <property type="match status" value="1"/>
</dbReference>
<evidence type="ECO:0000313" key="3">
    <source>
        <dbReference type="Proteomes" id="UP000012651"/>
    </source>
</evidence>
<dbReference type="HOGENOM" id="CLU_046670_0_0_11"/>
<gene>
    <name evidence="2" type="ORF">HMPREF1091_00240</name>
</gene>
<accession>N2BLP8</accession>
<comment type="caution">
    <text evidence="2">The sequence shown here is derived from an EMBL/GenBank/DDBJ whole genome shotgun (WGS) entry which is preliminary data.</text>
</comment>
<dbReference type="EMBL" id="AGXC01000001">
    <property type="protein sequence ID" value="EMZ42682.1"/>
    <property type="molecule type" value="Genomic_DNA"/>
</dbReference>
<dbReference type="Pfam" id="PF02498">
    <property type="entry name" value="Bro-N"/>
    <property type="match status" value="1"/>
</dbReference>
<dbReference type="InterPro" id="IPR005039">
    <property type="entry name" value="Ant_C"/>
</dbReference>
<organism evidence="2 3">
    <name type="scientific">Atopobium minutum 10063974</name>
    <dbReference type="NCBI Taxonomy" id="997872"/>
    <lineage>
        <taxon>Bacteria</taxon>
        <taxon>Bacillati</taxon>
        <taxon>Actinomycetota</taxon>
        <taxon>Coriobacteriia</taxon>
        <taxon>Coriobacteriales</taxon>
        <taxon>Atopobiaceae</taxon>
        <taxon>Atopobium</taxon>
    </lineage>
</organism>
<dbReference type="Pfam" id="PF03374">
    <property type="entry name" value="ANT"/>
    <property type="match status" value="1"/>
</dbReference>
<dbReference type="GO" id="GO:0003677">
    <property type="term" value="F:DNA binding"/>
    <property type="evidence" value="ECO:0007669"/>
    <property type="project" value="InterPro"/>
</dbReference>
<protein>
    <recommendedName>
        <fullName evidence="1">Bro-N domain-containing protein</fullName>
    </recommendedName>
</protein>
<dbReference type="SMART" id="SM01040">
    <property type="entry name" value="Bro-N"/>
    <property type="match status" value="1"/>
</dbReference>
<sequence length="260" mass="29055">MDNNIVQVFSNSRFGELRTAGTPERPEFCAKDVAAALGYKNTNDAIKRHCRGVVKRYPITDALGRAQDASFIGEGDLYRLIASSKLESAQRFEHWVFDEVLPAIRRDGGYMVAKDETPEETMARAFIIAQGTIERQKARISQQSRQIEEMTPKALFADAVAASDGTCLVGELAKMPTQAGFKVGQNRLFKLLRDDGYLGKHGCNRNVPKQRYIEQGLFRIKETAVTHADGHVTFNRTPKCTGKGQRYFLAKYARAMSIQA</sequence>
<dbReference type="PANTHER" id="PTHR36180:SF2">
    <property type="entry name" value="BRO FAMILY PROTEIN"/>
    <property type="match status" value="1"/>
</dbReference>
<dbReference type="InterPro" id="IPR003497">
    <property type="entry name" value="BRO_N_domain"/>
</dbReference>
<dbReference type="AlphaFoldDB" id="N2BLP8"/>
<proteinExistence type="predicted"/>
<dbReference type="OrthoDB" id="9812611at2"/>
<name>N2BLP8_9ACTN</name>
<evidence type="ECO:0000259" key="1">
    <source>
        <dbReference type="PROSITE" id="PS51750"/>
    </source>
</evidence>
<keyword evidence="3" id="KW-1185">Reference proteome</keyword>